<evidence type="ECO:0000313" key="2">
    <source>
        <dbReference type="Proteomes" id="UP000242770"/>
    </source>
</evidence>
<keyword evidence="2" id="KW-1185">Reference proteome</keyword>
<evidence type="ECO:0000313" key="1">
    <source>
        <dbReference type="EMBL" id="CDW93631.1"/>
    </source>
</evidence>
<gene>
    <name evidence="1" type="primary">SSCI00160.1</name>
</gene>
<protein>
    <submittedName>
        <fullName evidence="1">Uncharacterized protein</fullName>
    </submittedName>
</protein>
<organism evidence="1 2">
    <name type="scientific">Sporisorium scitamineum</name>
    <dbReference type="NCBI Taxonomy" id="49012"/>
    <lineage>
        <taxon>Eukaryota</taxon>
        <taxon>Fungi</taxon>
        <taxon>Dikarya</taxon>
        <taxon>Basidiomycota</taxon>
        <taxon>Ustilaginomycotina</taxon>
        <taxon>Ustilaginomycetes</taxon>
        <taxon>Ustilaginales</taxon>
        <taxon>Ustilaginaceae</taxon>
        <taxon>Sporisorium</taxon>
    </lineage>
</organism>
<sequence length="94" mass="10475">MPFLNPTPYNSDIDSSFPALRRAWTEQDLLYSPYGYQPALSAPLLFCILFTISGNVTLPPKPCTTVNAEVYSAMQTVLVLTPAFFRGGGFRRPR</sequence>
<proteinExistence type="predicted"/>
<dbReference type="EMBL" id="CCFA01000022">
    <property type="protein sequence ID" value="CDW93631.1"/>
    <property type="molecule type" value="Genomic_DNA"/>
</dbReference>
<reference evidence="2" key="1">
    <citation type="submission" date="2014-06" db="EMBL/GenBank/DDBJ databases">
        <authorList>
            <person name="Berkman P.J."/>
        </authorList>
    </citation>
    <scope>NUCLEOTIDE SEQUENCE [LARGE SCALE GENOMIC DNA]</scope>
</reference>
<name>A0A0F7S5A2_9BASI</name>
<dbReference type="Proteomes" id="UP000242770">
    <property type="component" value="Unassembled WGS sequence"/>
</dbReference>
<dbReference type="AlphaFoldDB" id="A0A0F7S5A2"/>
<accession>A0A0F7S5A2</accession>